<dbReference type="EMBL" id="LGUG01000004">
    <property type="protein sequence ID" value="KON97002.1"/>
    <property type="molecule type" value="Genomic_DNA"/>
</dbReference>
<reference evidence="4 6" key="1">
    <citation type="submission" date="2015-07" db="EMBL/GenBank/DDBJ databases">
        <title>Fjat-14205 dsm 2895.</title>
        <authorList>
            <person name="Liu B."/>
            <person name="Wang J."/>
            <person name="Zhu Y."/>
            <person name="Liu G."/>
            <person name="Chen Q."/>
            <person name="Chen Z."/>
            <person name="Lan J."/>
            <person name="Che J."/>
            <person name="Ge C."/>
            <person name="Shi H."/>
            <person name="Pan Z."/>
            <person name="Liu X."/>
        </authorList>
    </citation>
    <scope>NUCLEOTIDE SEQUENCE [LARGE SCALE GENOMIC DNA]</scope>
    <source>
        <strain evidence="4 6">DSM 2895</strain>
    </source>
</reference>
<dbReference type="PATRIC" id="fig|47500.8.peg.5939"/>
<evidence type="ECO:0000313" key="3">
    <source>
        <dbReference type="EMBL" id="KON96820.1"/>
    </source>
</evidence>
<evidence type="ECO:0000313" key="6">
    <source>
        <dbReference type="Proteomes" id="UP000037269"/>
    </source>
</evidence>
<proteinExistence type="predicted"/>
<evidence type="ECO:0000313" key="5">
    <source>
        <dbReference type="EMBL" id="KON97045.1"/>
    </source>
</evidence>
<dbReference type="PANTHER" id="PTHR33627:SF1">
    <property type="entry name" value="TRANSPOSASE"/>
    <property type="match status" value="1"/>
</dbReference>
<feature type="domain" description="Transposase IS701-like DDE" evidence="1">
    <location>
        <begin position="21"/>
        <end position="227"/>
    </location>
</feature>
<dbReference type="GeneID" id="42309550"/>
<dbReference type="EMBL" id="LGUG01000004">
    <property type="protein sequence ID" value="KON96820.1"/>
    <property type="molecule type" value="Genomic_DNA"/>
</dbReference>
<dbReference type="EMBL" id="LGUG01000014">
    <property type="protein sequence ID" value="KON84042.1"/>
    <property type="molecule type" value="Genomic_DNA"/>
</dbReference>
<dbReference type="SUPFAM" id="SSF53098">
    <property type="entry name" value="Ribonuclease H-like"/>
    <property type="match status" value="1"/>
</dbReference>
<evidence type="ECO:0000259" key="1">
    <source>
        <dbReference type="Pfam" id="PF13546"/>
    </source>
</evidence>
<dbReference type="Pfam" id="PF13546">
    <property type="entry name" value="DDE_5"/>
    <property type="match status" value="1"/>
</dbReference>
<dbReference type="InterPro" id="IPR012337">
    <property type="entry name" value="RNaseH-like_sf"/>
</dbReference>
<dbReference type="AlphaFoldDB" id="A0A0D1WEE5"/>
<evidence type="ECO:0000313" key="2">
    <source>
        <dbReference type="EMBL" id="KON84042.1"/>
    </source>
</evidence>
<organism evidence="4 6">
    <name type="scientific">Aneurinibacillus migulanus</name>
    <name type="common">Bacillus migulanus</name>
    <dbReference type="NCBI Taxonomy" id="47500"/>
    <lineage>
        <taxon>Bacteria</taxon>
        <taxon>Bacillati</taxon>
        <taxon>Bacillota</taxon>
        <taxon>Bacilli</taxon>
        <taxon>Bacillales</taxon>
        <taxon>Paenibacillaceae</taxon>
        <taxon>Aneurinibacillus group</taxon>
        <taxon>Aneurinibacillus</taxon>
    </lineage>
</organism>
<dbReference type="OrthoDB" id="2519014at2"/>
<dbReference type="PANTHER" id="PTHR33627">
    <property type="entry name" value="TRANSPOSASE"/>
    <property type="match status" value="1"/>
</dbReference>
<keyword evidence="6" id="KW-1185">Reference proteome</keyword>
<dbReference type="Proteomes" id="UP000037269">
    <property type="component" value="Unassembled WGS sequence"/>
</dbReference>
<accession>A0A0D1WEE5</accession>
<dbReference type="STRING" id="47500.AF333_16365"/>
<evidence type="ECO:0000313" key="4">
    <source>
        <dbReference type="EMBL" id="KON97002.1"/>
    </source>
</evidence>
<dbReference type="NCBIfam" id="NF033540">
    <property type="entry name" value="transpos_IS701"/>
    <property type="match status" value="1"/>
</dbReference>
<comment type="caution">
    <text evidence="4">The sequence shown here is derived from an EMBL/GenBank/DDBJ whole genome shotgun (WGS) entry which is preliminary data.</text>
</comment>
<dbReference type="InterPro" id="IPR039365">
    <property type="entry name" value="IS701-like"/>
</dbReference>
<dbReference type="RefSeq" id="WP_043065383.1">
    <property type="nucleotide sequence ID" value="NZ_BJOA01000389.1"/>
</dbReference>
<protein>
    <recommendedName>
        <fullName evidence="1">Transposase IS701-like DDE domain-containing protein</fullName>
    </recommendedName>
</protein>
<sequence length="407" mass="47453">MVTFHSSIVKFVFALNLLLSKPQHRHLLAFLHGIILCEGRVNISQIRRSSNHDRDLSCMTRFLQESPWNPQYVTKQRLSYLMETIRQTRAKWGDTRPITFLILDDTQCKKERSTVKMEGLDFHYSHSEGKSVWSHSLVTAHVVTDDLSVAWDFRSYFRKEDCKERNVPFKSKNDLAIELLETYSSSPDEHVYVLIDSWYTSKKLIDACTKKGFHVIGAFRSNRMIAPFGMKIKTSTFASTILRPTDLCPVTVDGQTYKVYAYEGPLSNMENVRVFLSWEDKFDPKKLPFCLLCTDTSLDVVTVLRHYAVRWQIEVGYRYFKELLGFDQYQHLSHKGIERFWTIQFLAYTFLALEQAKGKRHSPSLTLGDVVRRIRKDCMGQLILYAYEQGWAQKPLVEVLKNLRLSS</sequence>
<dbReference type="EMBL" id="LGUG01000004">
    <property type="protein sequence ID" value="KON97045.1"/>
    <property type="molecule type" value="Genomic_DNA"/>
</dbReference>
<dbReference type="InterPro" id="IPR038721">
    <property type="entry name" value="IS701-like_DDE_dom"/>
</dbReference>
<name>A0A0D1WEE5_ANEMI</name>
<gene>
    <name evidence="3" type="ORF">AF333_16365</name>
    <name evidence="4" type="ORF">AF333_17485</name>
    <name evidence="5" type="ORF">AF333_17755</name>
    <name evidence="2" type="ORF">AF333_30985</name>
</gene>